<name>F7XWG5_MIDMI</name>
<dbReference type="AlphaFoldDB" id="F7XWG5"/>
<evidence type="ECO:0000313" key="2">
    <source>
        <dbReference type="Proteomes" id="UP000006639"/>
    </source>
</evidence>
<dbReference type="Proteomes" id="UP000006639">
    <property type="component" value="Chromosome"/>
</dbReference>
<accession>F7XWG5</accession>
<protein>
    <submittedName>
        <fullName evidence="1">Uncharacterized protein</fullName>
    </submittedName>
</protein>
<dbReference type="KEGG" id="mmn:midi_00720"/>
<organism evidence="1 2">
    <name type="scientific">Midichloria mitochondrii (strain IricVA)</name>
    <dbReference type="NCBI Taxonomy" id="696127"/>
    <lineage>
        <taxon>Bacteria</taxon>
        <taxon>Pseudomonadati</taxon>
        <taxon>Pseudomonadota</taxon>
        <taxon>Alphaproteobacteria</taxon>
        <taxon>Rickettsiales</taxon>
        <taxon>Candidatus Midichloriaceae</taxon>
        <taxon>Candidatus Midichloria</taxon>
    </lineage>
</organism>
<gene>
    <name evidence="1" type="ordered locus">midi_00720</name>
</gene>
<keyword evidence="2" id="KW-1185">Reference proteome</keyword>
<proteinExistence type="predicted"/>
<dbReference type="EMBL" id="CP002130">
    <property type="protein sequence ID" value="AEI89014.1"/>
    <property type="molecule type" value="Genomic_DNA"/>
</dbReference>
<reference evidence="1 2" key="1">
    <citation type="journal article" date="2011" name="Mol. Biol. Evol.">
        <title>Phylogenomic evidence for the presence of a flagellum and cbb3 oxidase in the free-living mitochondrial ancestor.</title>
        <authorList>
            <person name="Sassera D."/>
            <person name="Lo N."/>
            <person name="Epis S."/>
            <person name="D'Auria G."/>
            <person name="Montagna M."/>
            <person name="Comandatore F."/>
            <person name="Horner D."/>
            <person name="Pereto J."/>
            <person name="Luciano A.M."/>
            <person name="Franciosi F."/>
            <person name="Ferri E."/>
            <person name="Crotti E."/>
            <person name="Bazzocchi C."/>
            <person name="Daffonchio D."/>
            <person name="Sacchi L."/>
            <person name="Moya A."/>
            <person name="Latorre A."/>
            <person name="Bandi C."/>
        </authorList>
    </citation>
    <scope>NUCLEOTIDE SEQUENCE [LARGE SCALE GENOMIC DNA]</scope>
    <source>
        <strain evidence="1 2">IricVA</strain>
    </source>
</reference>
<dbReference type="RefSeq" id="WP_013951219.1">
    <property type="nucleotide sequence ID" value="NC_015722.1"/>
</dbReference>
<dbReference type="STRING" id="696127.midi_00720"/>
<evidence type="ECO:0000313" key="1">
    <source>
        <dbReference type="EMBL" id="AEI89014.1"/>
    </source>
</evidence>
<sequence length="184" mass="20822">MITNYLVNLHRPLSSVLPHAWYAQRQANLSGKNNCANNTEFHKQVTGLLEKPTLEGNDTNVKLLLACVRDYIHNLFVSCARQDPDSFVRQAKKAVHFTDYNAHVQRLTGCNCGNESPLDTATATHYESNQDSHYFGREPSKYSSEEGYIPTESYPEYKAEVLLLGYEGDEGYNIILINPTIFTD</sequence>
<dbReference type="HOGENOM" id="CLU_1466641_0_0_5"/>